<organism evidence="1 2">
    <name type="scientific">Ambrosia artemisiifolia</name>
    <name type="common">Common ragweed</name>
    <dbReference type="NCBI Taxonomy" id="4212"/>
    <lineage>
        <taxon>Eukaryota</taxon>
        <taxon>Viridiplantae</taxon>
        <taxon>Streptophyta</taxon>
        <taxon>Embryophyta</taxon>
        <taxon>Tracheophyta</taxon>
        <taxon>Spermatophyta</taxon>
        <taxon>Magnoliopsida</taxon>
        <taxon>eudicotyledons</taxon>
        <taxon>Gunneridae</taxon>
        <taxon>Pentapetalae</taxon>
        <taxon>asterids</taxon>
        <taxon>campanulids</taxon>
        <taxon>Asterales</taxon>
        <taxon>Asteraceae</taxon>
        <taxon>Asteroideae</taxon>
        <taxon>Heliantheae alliance</taxon>
        <taxon>Heliantheae</taxon>
        <taxon>Ambrosia</taxon>
    </lineage>
</organism>
<protein>
    <submittedName>
        <fullName evidence="1">Uncharacterized protein</fullName>
    </submittedName>
</protein>
<dbReference type="AlphaFoldDB" id="A0AAD5BSN4"/>
<dbReference type="Proteomes" id="UP001206925">
    <property type="component" value="Unassembled WGS sequence"/>
</dbReference>
<sequence length="63" mass="7338">GRDKVELHPFWRQDELVKFCQSKFIHVSTHTPLGVPTTTPHLVYHGEIQKDQKLLVLLDCSRD</sequence>
<dbReference type="EMBL" id="JAMZMK010011116">
    <property type="protein sequence ID" value="KAI7728928.1"/>
    <property type="molecule type" value="Genomic_DNA"/>
</dbReference>
<proteinExistence type="predicted"/>
<comment type="caution">
    <text evidence="1">The sequence shown here is derived from an EMBL/GenBank/DDBJ whole genome shotgun (WGS) entry which is preliminary data.</text>
</comment>
<evidence type="ECO:0000313" key="1">
    <source>
        <dbReference type="EMBL" id="KAI7728928.1"/>
    </source>
</evidence>
<evidence type="ECO:0000313" key="2">
    <source>
        <dbReference type="Proteomes" id="UP001206925"/>
    </source>
</evidence>
<feature type="non-terminal residue" evidence="1">
    <location>
        <position position="1"/>
    </location>
</feature>
<dbReference type="InterPro" id="IPR036812">
    <property type="entry name" value="NAD(P)_OxRdtase_dom_sf"/>
</dbReference>
<reference evidence="1" key="1">
    <citation type="submission" date="2022-06" db="EMBL/GenBank/DDBJ databases">
        <title>Uncovering the hologenomic basis of an extraordinary plant invasion.</title>
        <authorList>
            <person name="Bieker V.C."/>
            <person name="Martin M.D."/>
            <person name="Gilbert T."/>
            <person name="Hodgins K."/>
            <person name="Battlay P."/>
            <person name="Petersen B."/>
            <person name="Wilson J."/>
        </authorList>
    </citation>
    <scope>NUCLEOTIDE SEQUENCE</scope>
    <source>
        <strain evidence="1">AA19_3_7</strain>
        <tissue evidence="1">Leaf</tissue>
    </source>
</reference>
<gene>
    <name evidence="1" type="ORF">M8C21_020113</name>
</gene>
<accession>A0AAD5BSN4</accession>
<keyword evidence="2" id="KW-1185">Reference proteome</keyword>
<dbReference type="SUPFAM" id="SSF51430">
    <property type="entry name" value="NAD(P)-linked oxidoreductase"/>
    <property type="match status" value="1"/>
</dbReference>
<dbReference type="Gene3D" id="3.20.20.100">
    <property type="entry name" value="NADP-dependent oxidoreductase domain"/>
    <property type="match status" value="1"/>
</dbReference>
<name>A0AAD5BSN4_AMBAR</name>